<evidence type="ECO:0000313" key="7">
    <source>
        <dbReference type="Proteomes" id="UP001408356"/>
    </source>
</evidence>
<evidence type="ECO:0000256" key="2">
    <source>
        <dbReference type="ARBA" id="ARBA00022840"/>
    </source>
</evidence>
<accession>A0ABR2UTQ0</accession>
<dbReference type="InterPro" id="IPR008271">
    <property type="entry name" value="Ser/Thr_kinase_AS"/>
</dbReference>
<sequence>MQHIHGGDQQEHGKSNANYQHIWSSGAHYEACRGCGADTDNSQYDGEPPRGRGRSKLSPTLQIPKNRSTGNLAVVSESTTPEHSTSRIRFSFDAGSSVDYDSITRSSLITEHDHGLGLSGLRRIRQNHPIRAPTLPSSATSSRSPSTSLARSTSLVMMMSPVNVNQMPMSAGPSSPSFTEDLSRFPSESLHSFSFAHKSEDFIQNRQSVLKRSIEFMRDRMGWAVSHNAAIASAQARVNGDIETQTMLDLLARAQLVGAGNLPQLDTGSAFVPGPLTGPAEVSGLNIFDKDFVPRTSSPESFATPLVSPTDTRSPRMESLSAVTSAESQVSPKAKPAQIVREPSDSENSSRSPTDESGTTAQTSPPISRKPTLKRTYTDVAPMSMQQKLLDTLAQPFVAGQQGTYPDVLVSPTLPANRGRASFNVPGTLGSTVHGHATRWVPAAQAIFTTESKPPWTILAANDLACLVFGVTKAEVRKMGILEVVQEERRAWLENKLQGIDVDEIGQSPAKKEVVKPPPSSSGSALLGGRGGITAQLLSKPNSRAQPPKASVLRAQTVHSGDTTPSKPRALANHSSTKSRGVLLCGDVVPIQKRNGATGAASLWVKEKRVGLIWVLEEIHEDVAYISLDEDGIVTKISGETATIWGENAIKTGVDIGNFITRIPRQGIDPREGAIDYAQIARRKYFTCRNTNKANIPATITQTRGQTELRVSSFPHIAGIVVVESHSLHIKSSNSVFCGALFGYEKPDGVHINTLIPDFDKIIDTLTEQEGVDIHDGIVIPEHNFRKAAAFFAVRAGRPDATTNFLNPEGLPARHRDGTELKIDVQMRVVNSEKRPKHDSDGSDDELSPTDEAIASNEPELVYALWITYSRQIHAPRAASLVPGDIAMPGIETPLHQPSPGQTPAHTPRDIGSDNDEPKKPSTASSLTKQLKNMAISATAKITGAAKPDEKDKPAQVVPRVVEPATEKKSIDDFTILEDMGQGAYGQVKLARYKHNGGRKVVLKYVTKRRILVDTWTRDRKLGTIPLEIHVLNFLRKEEYKHPNIVEMEDFFEDETNYYIEMAPHGLPGMDLFDYIELRANMEEAECQSIFVQVAKAVHHLHTKAKVVHRDIKDENVILDGEGHIKLIDFGSAAYIKSGPFDVFVGTIDYAAPEVLAGRPYGGKEQDIWALGILLYTIIYKENPFYSIDEIMDRDLRVPYTISDESIDLIRCMLDRDVTQRYDIDQLIIFSTEVFHRKDLGLYSFTTTIMAPTNNLVHIVTKREEEAARTNVIVGLTLLSGFILIIAATVWVRSIMRKREEKKHKELLRSQGHHSHHHSHNTGQRHSHSRSHGASRSGHTRPRSNDTVRGPRLERPLPVIPAGTGHIMRATTQRGKSSPPSSSRSKPRSKPTHKVSRCASITTTKPPGLERAASNKARNRRSSAPERFDPLDWPLPRTPVVPMPTVRAEIKPAPGHVRQPSAFERELRRTENFHLTQSERGDRIRDDEEEDGSMVRTEVSESNSSGICDYLKLLNSDDTPALEDRRDAAKQAELARSRSGNGGSRPSLPAIDIKGGLKIELEGKKHRV</sequence>
<feature type="region of interest" description="Disordered" evidence="3">
    <location>
        <begin position="889"/>
        <end position="927"/>
    </location>
</feature>
<evidence type="ECO:0000256" key="1">
    <source>
        <dbReference type="ARBA" id="ARBA00022741"/>
    </source>
</evidence>
<feature type="region of interest" description="Disordered" evidence="3">
    <location>
        <begin position="1478"/>
        <end position="1501"/>
    </location>
</feature>
<dbReference type="InterPro" id="IPR057213">
    <property type="entry name" value="DUF7891"/>
</dbReference>
<dbReference type="Proteomes" id="UP001408356">
    <property type="component" value="Unassembled WGS sequence"/>
</dbReference>
<feature type="compositionally biased region" description="Polar residues" evidence="3">
    <location>
        <begin position="346"/>
        <end position="366"/>
    </location>
</feature>
<keyword evidence="4" id="KW-0472">Membrane</keyword>
<feature type="compositionally biased region" description="Polar residues" evidence="3">
    <location>
        <begin position="57"/>
        <end position="81"/>
    </location>
</feature>
<dbReference type="PANTHER" id="PTHR24346">
    <property type="entry name" value="MAP/MICROTUBULE AFFINITY-REGULATING KINASE"/>
    <property type="match status" value="1"/>
</dbReference>
<gene>
    <name evidence="6" type="ORF">SUNI508_08471</name>
</gene>
<evidence type="ECO:0000259" key="5">
    <source>
        <dbReference type="PROSITE" id="PS50011"/>
    </source>
</evidence>
<feature type="compositionally biased region" description="Polar residues" evidence="3">
    <location>
        <begin position="297"/>
        <end position="312"/>
    </location>
</feature>
<dbReference type="PROSITE" id="PS50011">
    <property type="entry name" value="PROTEIN_KINASE_DOM"/>
    <property type="match status" value="1"/>
</dbReference>
<evidence type="ECO:0000313" key="6">
    <source>
        <dbReference type="EMBL" id="KAK9418042.1"/>
    </source>
</evidence>
<dbReference type="Pfam" id="PF00069">
    <property type="entry name" value="Pkinase"/>
    <property type="match status" value="1"/>
</dbReference>
<dbReference type="PROSITE" id="PS00108">
    <property type="entry name" value="PROTEIN_KINASE_ST"/>
    <property type="match status" value="1"/>
</dbReference>
<proteinExistence type="predicted"/>
<feature type="compositionally biased region" description="Basic and acidic residues" evidence="3">
    <location>
        <begin position="907"/>
        <end position="920"/>
    </location>
</feature>
<feature type="region of interest" description="Disordered" evidence="3">
    <location>
        <begin position="508"/>
        <end position="575"/>
    </location>
</feature>
<dbReference type="InterPro" id="IPR011009">
    <property type="entry name" value="Kinase-like_dom_sf"/>
</dbReference>
<feature type="region of interest" description="Disordered" evidence="3">
    <location>
        <begin position="828"/>
        <end position="854"/>
    </location>
</feature>
<evidence type="ECO:0000256" key="4">
    <source>
        <dbReference type="SAM" id="Phobius"/>
    </source>
</evidence>
<keyword evidence="2" id="KW-0067">ATP-binding</keyword>
<name>A0ABR2UTQ0_9PEZI</name>
<dbReference type="SUPFAM" id="SSF56112">
    <property type="entry name" value="Protein kinase-like (PK-like)"/>
    <property type="match status" value="1"/>
</dbReference>
<dbReference type="Gene3D" id="1.10.510.10">
    <property type="entry name" value="Transferase(Phosphotransferase) domain 1"/>
    <property type="match status" value="1"/>
</dbReference>
<dbReference type="SMART" id="SM00220">
    <property type="entry name" value="S_TKc"/>
    <property type="match status" value="1"/>
</dbReference>
<keyword evidence="7" id="KW-1185">Reference proteome</keyword>
<dbReference type="EMBL" id="JARVKF010000394">
    <property type="protein sequence ID" value="KAK9418042.1"/>
    <property type="molecule type" value="Genomic_DNA"/>
</dbReference>
<evidence type="ECO:0000256" key="3">
    <source>
        <dbReference type="SAM" id="MobiDB-lite"/>
    </source>
</evidence>
<dbReference type="Pfam" id="PF25421">
    <property type="entry name" value="DUF7891"/>
    <property type="match status" value="1"/>
</dbReference>
<feature type="region of interest" description="Disordered" evidence="3">
    <location>
        <begin position="1518"/>
        <end position="1552"/>
    </location>
</feature>
<keyword evidence="4" id="KW-1133">Transmembrane helix</keyword>
<organism evidence="6 7">
    <name type="scientific">Seiridium unicorne</name>
    <dbReference type="NCBI Taxonomy" id="138068"/>
    <lineage>
        <taxon>Eukaryota</taxon>
        <taxon>Fungi</taxon>
        <taxon>Dikarya</taxon>
        <taxon>Ascomycota</taxon>
        <taxon>Pezizomycotina</taxon>
        <taxon>Sordariomycetes</taxon>
        <taxon>Xylariomycetidae</taxon>
        <taxon>Amphisphaeriales</taxon>
        <taxon>Sporocadaceae</taxon>
        <taxon>Seiridium</taxon>
    </lineage>
</organism>
<feature type="compositionally biased region" description="Basic residues" evidence="3">
    <location>
        <begin position="1309"/>
        <end position="1342"/>
    </location>
</feature>
<feature type="compositionally biased region" description="Polar residues" evidence="3">
    <location>
        <begin position="321"/>
        <end position="331"/>
    </location>
</feature>
<dbReference type="InterPro" id="IPR000719">
    <property type="entry name" value="Prot_kinase_dom"/>
</dbReference>
<dbReference type="Gene3D" id="3.30.200.20">
    <property type="entry name" value="Phosphorylase Kinase, domain 1"/>
    <property type="match status" value="1"/>
</dbReference>
<feature type="region of interest" description="Disordered" evidence="3">
    <location>
        <begin position="297"/>
        <end position="374"/>
    </location>
</feature>
<feature type="compositionally biased region" description="Basic and acidic residues" evidence="3">
    <location>
        <begin position="1522"/>
        <end position="1536"/>
    </location>
</feature>
<feature type="compositionally biased region" description="Polar residues" evidence="3">
    <location>
        <begin position="557"/>
        <end position="566"/>
    </location>
</feature>
<keyword evidence="1" id="KW-0547">Nucleotide-binding</keyword>
<feature type="compositionally biased region" description="Basic and acidic residues" evidence="3">
    <location>
        <begin position="828"/>
        <end position="841"/>
    </location>
</feature>
<comment type="caution">
    <text evidence="6">The sequence shown here is derived from an EMBL/GenBank/DDBJ whole genome shotgun (WGS) entry which is preliminary data.</text>
</comment>
<feature type="compositionally biased region" description="Basic residues" evidence="3">
    <location>
        <begin position="1385"/>
        <end position="1396"/>
    </location>
</feature>
<dbReference type="PANTHER" id="PTHR24346:SF51">
    <property type="entry name" value="PAS DOMAIN-CONTAINING SERINE_THREONINE-PROTEIN KINASE"/>
    <property type="match status" value="1"/>
</dbReference>
<reference evidence="6 7" key="1">
    <citation type="journal article" date="2024" name="J. Plant Pathol.">
        <title>Sequence and assembly of the genome of Seiridium unicorne, isolate CBS 538.82, causal agent of cypress canker disease.</title>
        <authorList>
            <person name="Scali E."/>
            <person name="Rocca G.D."/>
            <person name="Danti R."/>
            <person name="Garbelotto M."/>
            <person name="Barberini S."/>
            <person name="Baroncelli R."/>
            <person name="Emiliani G."/>
        </authorList>
    </citation>
    <scope>NUCLEOTIDE SEQUENCE [LARGE SCALE GENOMIC DNA]</scope>
    <source>
        <strain evidence="6 7">BM-138-508</strain>
    </source>
</reference>
<feature type="transmembrane region" description="Helical" evidence="4">
    <location>
        <begin position="1272"/>
        <end position="1292"/>
    </location>
</feature>
<dbReference type="CDD" id="cd14004">
    <property type="entry name" value="STKc_PASK"/>
    <property type="match status" value="1"/>
</dbReference>
<feature type="domain" description="Protein kinase" evidence="5">
    <location>
        <begin position="974"/>
        <end position="1235"/>
    </location>
</feature>
<feature type="compositionally biased region" description="Polar residues" evidence="3">
    <location>
        <begin position="536"/>
        <end position="545"/>
    </location>
</feature>
<feature type="region of interest" description="Disordered" evidence="3">
    <location>
        <begin position="1302"/>
        <end position="1436"/>
    </location>
</feature>
<protein>
    <recommendedName>
        <fullName evidence="5">Protein kinase domain-containing protein</fullName>
    </recommendedName>
</protein>
<feature type="compositionally biased region" description="Basic and acidic residues" evidence="3">
    <location>
        <begin position="1343"/>
        <end position="1355"/>
    </location>
</feature>
<keyword evidence="4" id="KW-0812">Transmembrane</keyword>
<feature type="region of interest" description="Disordered" evidence="3">
    <location>
        <begin position="40"/>
        <end position="81"/>
    </location>
</feature>